<protein>
    <recommendedName>
        <fullName evidence="2">Glycine-rich domain-containing protein</fullName>
    </recommendedName>
</protein>
<gene>
    <name evidence="3" type="ORF">IXC47_08930</name>
</gene>
<feature type="compositionally biased region" description="Gly residues" evidence="1">
    <location>
        <begin position="440"/>
        <end position="453"/>
    </location>
</feature>
<feature type="region of interest" description="Disordered" evidence="1">
    <location>
        <begin position="440"/>
        <end position="459"/>
    </location>
</feature>
<dbReference type="Pfam" id="PF21722">
    <property type="entry name" value="Gly_rich_2"/>
    <property type="match status" value="1"/>
</dbReference>
<accession>A0ABS0ESI3</accession>
<evidence type="ECO:0000256" key="1">
    <source>
        <dbReference type="SAM" id="MobiDB-lite"/>
    </source>
</evidence>
<evidence type="ECO:0000313" key="4">
    <source>
        <dbReference type="Proteomes" id="UP000657372"/>
    </source>
</evidence>
<keyword evidence="4" id="KW-1185">Reference proteome</keyword>
<evidence type="ECO:0000259" key="2">
    <source>
        <dbReference type="Pfam" id="PF21722"/>
    </source>
</evidence>
<dbReference type="EMBL" id="JADOEL010000005">
    <property type="protein sequence ID" value="MBF8177802.1"/>
    <property type="molecule type" value="Genomic_DNA"/>
</dbReference>
<name>A0ABS0ESI3_9BURK</name>
<organism evidence="3 4">
    <name type="scientific">Herminiimonas contaminans</name>
    <dbReference type="NCBI Taxonomy" id="1111140"/>
    <lineage>
        <taxon>Bacteria</taxon>
        <taxon>Pseudomonadati</taxon>
        <taxon>Pseudomonadota</taxon>
        <taxon>Betaproteobacteria</taxon>
        <taxon>Burkholderiales</taxon>
        <taxon>Oxalobacteraceae</taxon>
        <taxon>Herminiimonas</taxon>
    </lineage>
</organism>
<reference evidence="3 4" key="1">
    <citation type="submission" date="2020-11" db="EMBL/GenBank/DDBJ databases">
        <title>WGS of Herminiimonas contaminans strain Marseille-Q4544 isolated from planarians Schmidtea mediterranea.</title>
        <authorList>
            <person name="Kangale L."/>
        </authorList>
    </citation>
    <scope>NUCLEOTIDE SEQUENCE [LARGE SCALE GENOMIC DNA]</scope>
    <source>
        <strain evidence="3 4">Marseille-Q4544</strain>
    </source>
</reference>
<evidence type="ECO:0000313" key="3">
    <source>
        <dbReference type="EMBL" id="MBF8177802.1"/>
    </source>
</evidence>
<dbReference type="SUPFAM" id="SSF69349">
    <property type="entry name" value="Phage fibre proteins"/>
    <property type="match status" value="1"/>
</dbReference>
<dbReference type="RefSeq" id="WP_195875353.1">
    <property type="nucleotide sequence ID" value="NZ_JADOEL010000005.1"/>
</dbReference>
<sequence length="476" mass="46887">MTVQSTNNKVFALGDGVTREIPYGFRIYRESDFVVIQTDLLTGIDSAPLILHTDYEVTGAGGYNGGNIVLTNPAPLNTRITGIRLLSTTQLTDLRNQGSYFAEIHEDVFDRLAMVGQQQQEQIDRSFKLPVSVSDVSAELPRPVPGRGLKWSADGTKLINSDVDPDSLASAAAASAQDAANSAFSANVSLNAVIEVVNEVENARLDAEASASEAEASAASINPTNLVHRTGGESIAGIKTFTDSPIVPTPTTANQATNKSYVDGRIGRLIGFQVITATGTYTKATNNPAFVVVEVQGGGGGGGGSAATSSASAGGGAGGYGMKKILASALAASETVTIGNGGTAGAVGGTGGNGGASSFGSHVTCSGGGGGAGSASVGSLVGGAGGVSTGADLNCVGNPGGRSNTNQSVSNGYNASGEGGASRFGGAGFSVANGSDMRGGNGAANSGSGGGGSATNAAGQLGSTGGSGVVIVWEYA</sequence>
<feature type="domain" description="Glycine-rich" evidence="2">
    <location>
        <begin position="276"/>
        <end position="472"/>
    </location>
</feature>
<dbReference type="Gene3D" id="6.10.140.2190">
    <property type="match status" value="1"/>
</dbReference>
<proteinExistence type="predicted"/>
<comment type="caution">
    <text evidence="3">The sequence shown here is derived from an EMBL/GenBank/DDBJ whole genome shotgun (WGS) entry which is preliminary data.</text>
</comment>
<dbReference type="Proteomes" id="UP000657372">
    <property type="component" value="Unassembled WGS sequence"/>
</dbReference>
<dbReference type="InterPro" id="IPR049304">
    <property type="entry name" value="Gly_rich_dom"/>
</dbReference>